<dbReference type="Proteomes" id="UP001458415">
    <property type="component" value="Unassembled WGS sequence"/>
</dbReference>
<reference evidence="8 9" key="1">
    <citation type="submission" date="2024-06" db="EMBL/GenBank/DDBJ databases">
        <title>The Natural Products Discovery Center: Release of the First 8490 Sequenced Strains for Exploring Actinobacteria Biosynthetic Diversity.</title>
        <authorList>
            <person name="Kalkreuter E."/>
            <person name="Kautsar S.A."/>
            <person name="Yang D."/>
            <person name="Bader C.D."/>
            <person name="Teijaro C.N."/>
            <person name="Fluegel L."/>
            <person name="Davis C.M."/>
            <person name="Simpson J.R."/>
            <person name="Lauterbach L."/>
            <person name="Steele A.D."/>
            <person name="Gui C."/>
            <person name="Meng S."/>
            <person name="Li G."/>
            <person name="Viehrig K."/>
            <person name="Ye F."/>
            <person name="Su P."/>
            <person name="Kiefer A.F."/>
            <person name="Nichols A."/>
            <person name="Cepeda A.J."/>
            <person name="Yan W."/>
            <person name="Fan B."/>
            <person name="Jiang Y."/>
            <person name="Adhikari A."/>
            <person name="Zheng C.-J."/>
            <person name="Schuster L."/>
            <person name="Cowan T.M."/>
            <person name="Smanski M.J."/>
            <person name="Chevrette M.G."/>
            <person name="De Carvalho L.P.S."/>
            <person name="Shen B."/>
        </authorList>
    </citation>
    <scope>NUCLEOTIDE SEQUENCE [LARGE SCALE GENOMIC DNA]</scope>
    <source>
        <strain evidence="8 9">NPDC000634</strain>
    </source>
</reference>
<dbReference type="PANTHER" id="PTHR42718">
    <property type="entry name" value="MAJOR FACILITATOR SUPERFAMILY MULTIDRUG TRANSPORTER MFSC"/>
    <property type="match status" value="1"/>
</dbReference>
<keyword evidence="4 6" id="KW-0472">Membrane</keyword>
<dbReference type="Pfam" id="PF07690">
    <property type="entry name" value="MFS_1"/>
    <property type="match status" value="1"/>
</dbReference>
<evidence type="ECO:0000259" key="7">
    <source>
        <dbReference type="PROSITE" id="PS50850"/>
    </source>
</evidence>
<protein>
    <submittedName>
        <fullName evidence="8">MFS transporter</fullName>
    </submittedName>
</protein>
<dbReference type="PROSITE" id="PS50850">
    <property type="entry name" value="MFS"/>
    <property type="match status" value="1"/>
</dbReference>
<dbReference type="Gene3D" id="1.20.1720.10">
    <property type="entry name" value="Multidrug resistance protein D"/>
    <property type="match status" value="1"/>
</dbReference>
<sequence>MTTQTISSRTVRSAAATPPALGGLGLFTVLLAAALPLIDFFIVNVALPTIGKDLHAGEAVLELVVAGYGVAYAVLLVLGGRLGDLFGRRRLFIGGMAAFGLTSL</sequence>
<evidence type="ECO:0000313" key="9">
    <source>
        <dbReference type="Proteomes" id="UP001458415"/>
    </source>
</evidence>
<dbReference type="EMBL" id="JBEPCU010000638">
    <property type="protein sequence ID" value="MER6980864.1"/>
    <property type="molecule type" value="Genomic_DNA"/>
</dbReference>
<feature type="domain" description="Major facilitator superfamily (MFS) profile" evidence="7">
    <location>
        <begin position="25"/>
        <end position="104"/>
    </location>
</feature>
<dbReference type="PANTHER" id="PTHR42718:SF39">
    <property type="entry name" value="ACTINORHODIN TRANSPORTER-RELATED"/>
    <property type="match status" value="1"/>
</dbReference>
<evidence type="ECO:0000256" key="1">
    <source>
        <dbReference type="ARBA" id="ARBA00004651"/>
    </source>
</evidence>
<evidence type="ECO:0000256" key="6">
    <source>
        <dbReference type="SAM" id="Phobius"/>
    </source>
</evidence>
<accession>A0ABV1W9H3</accession>
<evidence type="ECO:0000256" key="2">
    <source>
        <dbReference type="ARBA" id="ARBA00022692"/>
    </source>
</evidence>
<keyword evidence="2 6" id="KW-0812">Transmembrane</keyword>
<keyword evidence="5" id="KW-0046">Antibiotic resistance</keyword>
<dbReference type="InterPro" id="IPR036259">
    <property type="entry name" value="MFS_trans_sf"/>
</dbReference>
<dbReference type="SUPFAM" id="SSF103473">
    <property type="entry name" value="MFS general substrate transporter"/>
    <property type="match status" value="1"/>
</dbReference>
<keyword evidence="9" id="KW-1185">Reference proteome</keyword>
<comment type="caution">
    <text evidence="8">The sequence shown here is derived from an EMBL/GenBank/DDBJ whole genome shotgun (WGS) entry which is preliminary data.</text>
</comment>
<evidence type="ECO:0000313" key="8">
    <source>
        <dbReference type="EMBL" id="MER6980864.1"/>
    </source>
</evidence>
<comment type="subcellular location">
    <subcellularLocation>
        <location evidence="1">Cell membrane</location>
        <topology evidence="1">Multi-pass membrane protein</topology>
    </subcellularLocation>
</comment>
<proteinExistence type="predicted"/>
<evidence type="ECO:0000256" key="5">
    <source>
        <dbReference type="ARBA" id="ARBA00023251"/>
    </source>
</evidence>
<organism evidence="8 9">
    <name type="scientific">Streptomyces carpinensis</name>
    <dbReference type="NCBI Taxonomy" id="66369"/>
    <lineage>
        <taxon>Bacteria</taxon>
        <taxon>Bacillati</taxon>
        <taxon>Actinomycetota</taxon>
        <taxon>Actinomycetes</taxon>
        <taxon>Kitasatosporales</taxon>
        <taxon>Streptomycetaceae</taxon>
        <taxon>Streptomyces</taxon>
    </lineage>
</organism>
<feature type="transmembrane region" description="Helical" evidence="6">
    <location>
        <begin position="21"/>
        <end position="47"/>
    </location>
</feature>
<name>A0ABV1W9H3_9ACTN</name>
<evidence type="ECO:0000256" key="4">
    <source>
        <dbReference type="ARBA" id="ARBA00023136"/>
    </source>
</evidence>
<evidence type="ECO:0000256" key="3">
    <source>
        <dbReference type="ARBA" id="ARBA00022989"/>
    </source>
</evidence>
<feature type="non-terminal residue" evidence="8">
    <location>
        <position position="104"/>
    </location>
</feature>
<dbReference type="InterPro" id="IPR011701">
    <property type="entry name" value="MFS"/>
</dbReference>
<feature type="transmembrane region" description="Helical" evidence="6">
    <location>
        <begin position="59"/>
        <end position="80"/>
    </location>
</feature>
<keyword evidence="3 6" id="KW-1133">Transmembrane helix</keyword>
<gene>
    <name evidence="8" type="ORF">ABT317_28820</name>
</gene>
<dbReference type="InterPro" id="IPR020846">
    <property type="entry name" value="MFS_dom"/>
</dbReference>